<reference evidence="5 6" key="1">
    <citation type="journal article" date="2024" name="Nat. Commun.">
        <title>Phylogenomics reveals the evolutionary origins of lichenization in chlorophyte algae.</title>
        <authorList>
            <person name="Puginier C."/>
            <person name="Libourel C."/>
            <person name="Otte J."/>
            <person name="Skaloud P."/>
            <person name="Haon M."/>
            <person name="Grisel S."/>
            <person name="Petersen M."/>
            <person name="Berrin J.G."/>
            <person name="Delaux P.M."/>
            <person name="Dal Grande F."/>
            <person name="Keller J."/>
        </authorList>
    </citation>
    <scope>NUCLEOTIDE SEQUENCE [LARGE SCALE GENOMIC DNA]</scope>
    <source>
        <strain evidence="5 6">SAG 2036</strain>
    </source>
</reference>
<dbReference type="InterPro" id="IPR013702">
    <property type="entry name" value="FIST_domain_N"/>
</dbReference>
<dbReference type="Pfam" id="PF16016">
    <property type="entry name" value="VASt"/>
    <property type="match status" value="1"/>
</dbReference>
<keyword evidence="6" id="KW-1185">Reference proteome</keyword>
<dbReference type="AlphaFoldDB" id="A0AAW1NSB7"/>
<dbReference type="GO" id="GO:0016020">
    <property type="term" value="C:membrane"/>
    <property type="evidence" value="ECO:0007669"/>
    <property type="project" value="UniProtKB-SubCell"/>
</dbReference>
<evidence type="ECO:0000256" key="1">
    <source>
        <dbReference type="ARBA" id="ARBA00004370"/>
    </source>
</evidence>
<gene>
    <name evidence="5" type="ORF">WJX73_003567</name>
</gene>
<dbReference type="GO" id="GO:0032436">
    <property type="term" value="P:positive regulation of proteasomal ubiquitin-dependent protein catabolic process"/>
    <property type="evidence" value="ECO:0007669"/>
    <property type="project" value="TreeGrafter"/>
</dbReference>
<protein>
    <recommendedName>
        <fullName evidence="4">VASt domain-containing protein</fullName>
    </recommendedName>
</protein>
<evidence type="ECO:0000313" key="5">
    <source>
        <dbReference type="EMBL" id="KAK9797077.1"/>
    </source>
</evidence>
<dbReference type="InterPro" id="IPR031968">
    <property type="entry name" value="VASt"/>
</dbReference>
<dbReference type="GO" id="GO:0000209">
    <property type="term" value="P:protein polyubiquitination"/>
    <property type="evidence" value="ECO:0007669"/>
    <property type="project" value="TreeGrafter"/>
</dbReference>
<feature type="compositionally biased region" description="Basic and acidic residues" evidence="3">
    <location>
        <begin position="63"/>
        <end position="73"/>
    </location>
</feature>
<evidence type="ECO:0000259" key="4">
    <source>
        <dbReference type="PROSITE" id="PS51778"/>
    </source>
</evidence>
<dbReference type="Pfam" id="PF08495">
    <property type="entry name" value="FIST"/>
    <property type="match status" value="1"/>
</dbReference>
<accession>A0AAW1NSB7</accession>
<evidence type="ECO:0000256" key="3">
    <source>
        <dbReference type="SAM" id="MobiDB-lite"/>
    </source>
</evidence>
<comment type="subcellular location">
    <subcellularLocation>
        <location evidence="1">Membrane</location>
    </subcellularLocation>
</comment>
<comment type="caution">
    <text evidence="5">The sequence shown here is derived from an EMBL/GenBank/DDBJ whole genome shotgun (WGS) entry which is preliminary data.</text>
</comment>
<proteinExistence type="predicted"/>
<name>A0AAW1NSB7_9CHLO</name>
<dbReference type="PROSITE" id="PS51778">
    <property type="entry name" value="VAST"/>
    <property type="match status" value="1"/>
</dbReference>
<evidence type="ECO:0000256" key="2">
    <source>
        <dbReference type="ARBA" id="ARBA00023136"/>
    </source>
</evidence>
<feature type="region of interest" description="Disordered" evidence="3">
    <location>
        <begin position="40"/>
        <end position="75"/>
    </location>
</feature>
<dbReference type="InterPro" id="IPR019494">
    <property type="entry name" value="FIST_C"/>
</dbReference>
<keyword evidence="2" id="KW-0472">Membrane</keyword>
<sequence>MRVRTSVPAEVWAKLQHARLPLAVGVTIFIIHRLRRRKHQLGHPDASQQQQSSSVTEGSEAEDGQRGYRDVKRGHWHRAGGRLERRLEYITPVKKNRLGPKEAWCYEQQVCRTRGAAGFVVTIEVHTPKVPYGGTFHCKLQWVAKRLSSSSTQLCVTAAVVFTKGCIVKAIIDRASMEGIRESYQLYQAHLSSHLPQLARHVRQCISSSDAPTASQTTQTRFRWTSALSKHHMIEEALGEVIQAASAPLRDAKQKADIAVVFTSGAHSALDVLGRITSHLREHLPSLKCIFGSTAQGVIDNNLPDADASPAEWQRLLDVPIDTNRHVNLVMASSPIFKGITDLLAGLDFAYPEAVKLGGLCSGSAQHLPRLGELGKPATAEPTWPAFCWNADPHARTPTSGIITDGCALLVLHGSIVIEPWISQGCRALTGQTWHITKLEGMKIQELVCVQSGRRRTFPPLRALQADLEAFITADNPPDKRKVAASILVGLACDDFKQDEDLGASDFVTRSLLGVSADGTGRGFLAVAGELRLGQRLRFLIRDQEGAMRDMEEHGLAHKRRALQATMDGQPEAPPFGALVFSCNGRGRRLYGDAHPHYDSTTLHSFVPVPSVGFFCNGEIGQVGKATFLHGFTCAAGILRQMPLDES</sequence>
<dbReference type="Proteomes" id="UP001465755">
    <property type="component" value="Unassembled WGS sequence"/>
</dbReference>
<feature type="domain" description="VASt" evidence="4">
    <location>
        <begin position="10"/>
        <end position="199"/>
    </location>
</feature>
<dbReference type="SMART" id="SM00897">
    <property type="entry name" value="FIST"/>
    <property type="match status" value="1"/>
</dbReference>
<dbReference type="EMBL" id="JALJOQ010000109">
    <property type="protein sequence ID" value="KAK9797077.1"/>
    <property type="molecule type" value="Genomic_DNA"/>
</dbReference>
<dbReference type="PANTHER" id="PTHR14939">
    <property type="entry name" value="F-BOX ONLY PROTEIN 22"/>
    <property type="match status" value="1"/>
</dbReference>
<dbReference type="SMART" id="SM01204">
    <property type="entry name" value="FIST_C"/>
    <property type="match status" value="1"/>
</dbReference>
<dbReference type="Pfam" id="PF10442">
    <property type="entry name" value="FIST_C"/>
    <property type="match status" value="1"/>
</dbReference>
<feature type="compositionally biased region" description="Polar residues" evidence="3">
    <location>
        <begin position="46"/>
        <end position="57"/>
    </location>
</feature>
<dbReference type="PANTHER" id="PTHR14939:SF5">
    <property type="entry name" value="F-BOX ONLY PROTEIN 22"/>
    <property type="match status" value="1"/>
</dbReference>
<organism evidence="5 6">
    <name type="scientific">Symbiochloris irregularis</name>
    <dbReference type="NCBI Taxonomy" id="706552"/>
    <lineage>
        <taxon>Eukaryota</taxon>
        <taxon>Viridiplantae</taxon>
        <taxon>Chlorophyta</taxon>
        <taxon>core chlorophytes</taxon>
        <taxon>Trebouxiophyceae</taxon>
        <taxon>Trebouxiales</taxon>
        <taxon>Trebouxiaceae</taxon>
        <taxon>Symbiochloris</taxon>
    </lineage>
</organism>
<evidence type="ECO:0000313" key="6">
    <source>
        <dbReference type="Proteomes" id="UP001465755"/>
    </source>
</evidence>